<reference evidence="7 8" key="1">
    <citation type="journal article" date="2021" name="Sci. Rep.">
        <title>The distribution of antibiotic resistance genes in chicken gut microbiota commensals.</title>
        <authorList>
            <person name="Juricova H."/>
            <person name="Matiasovicova J."/>
            <person name="Kubasova T."/>
            <person name="Cejkova D."/>
            <person name="Rychlik I."/>
        </authorList>
    </citation>
    <scope>NUCLEOTIDE SEQUENCE [LARGE SCALE GENOMIC DNA]</scope>
    <source>
        <strain evidence="7 8">An431b</strain>
    </source>
</reference>
<comment type="caution">
    <text evidence="7">The sequence shown here is derived from an EMBL/GenBank/DDBJ whole genome shotgun (WGS) entry which is preliminary data.</text>
</comment>
<dbReference type="SUPFAM" id="SSF88946">
    <property type="entry name" value="Sigma2 domain of RNA polymerase sigma factors"/>
    <property type="match status" value="1"/>
</dbReference>
<accession>A0ABS2G9S1</accession>
<dbReference type="CDD" id="cd06171">
    <property type="entry name" value="Sigma70_r4"/>
    <property type="match status" value="1"/>
</dbReference>
<feature type="domain" description="RNA polymerase sigma factor 70 region 4 type 2" evidence="6">
    <location>
        <begin position="109"/>
        <end position="159"/>
    </location>
</feature>
<dbReference type="Gene3D" id="1.10.1740.10">
    <property type="match status" value="1"/>
</dbReference>
<dbReference type="InterPro" id="IPR013249">
    <property type="entry name" value="RNA_pol_sigma70_r4_t2"/>
</dbReference>
<keyword evidence="2" id="KW-0805">Transcription regulation</keyword>
<dbReference type="InterPro" id="IPR013324">
    <property type="entry name" value="RNA_pol_sigma_r3/r4-like"/>
</dbReference>
<keyword evidence="8" id="KW-1185">Reference proteome</keyword>
<sequence>MKSRKEQQIEEILLRRYDRYYRLAFGYVKNQQDALDIVQESACRAIRECGKVRNTEYMETWVYRIVVNTSLEFLRKQKREDLTEEVIELHPPSGDGKEELEMIFSRWTLRDVLEKLSPKEKSVVMLRFFEDCRLEEIAQITGENLNTVKARLYRALRKMRTGMGEKNGR</sequence>
<dbReference type="PANTHER" id="PTHR43133">
    <property type="entry name" value="RNA POLYMERASE ECF-TYPE SIGMA FACTO"/>
    <property type="match status" value="1"/>
</dbReference>
<dbReference type="PANTHER" id="PTHR43133:SF60">
    <property type="entry name" value="RNA POLYMERASE SIGMA FACTOR SIGV"/>
    <property type="match status" value="1"/>
</dbReference>
<dbReference type="Proteomes" id="UP000729290">
    <property type="component" value="Unassembled WGS sequence"/>
</dbReference>
<dbReference type="InterPro" id="IPR014284">
    <property type="entry name" value="RNA_pol_sigma-70_dom"/>
</dbReference>
<dbReference type="SUPFAM" id="SSF88659">
    <property type="entry name" value="Sigma3 and sigma4 domains of RNA polymerase sigma factors"/>
    <property type="match status" value="1"/>
</dbReference>
<comment type="similarity">
    <text evidence="1">Belongs to the sigma-70 factor family. ECF subfamily.</text>
</comment>
<dbReference type="InterPro" id="IPR039425">
    <property type="entry name" value="RNA_pol_sigma-70-like"/>
</dbReference>
<dbReference type="Pfam" id="PF04542">
    <property type="entry name" value="Sigma70_r2"/>
    <property type="match status" value="1"/>
</dbReference>
<evidence type="ECO:0000259" key="6">
    <source>
        <dbReference type="Pfam" id="PF08281"/>
    </source>
</evidence>
<feature type="domain" description="RNA polymerase sigma-70 region 2" evidence="5">
    <location>
        <begin position="17"/>
        <end position="79"/>
    </location>
</feature>
<dbReference type="Pfam" id="PF08281">
    <property type="entry name" value="Sigma70_r4_2"/>
    <property type="match status" value="1"/>
</dbReference>
<dbReference type="InterPro" id="IPR013325">
    <property type="entry name" value="RNA_pol_sigma_r2"/>
</dbReference>
<protein>
    <submittedName>
        <fullName evidence="7">Sigma-70 family RNA polymerase sigma factor</fullName>
    </submittedName>
</protein>
<organism evidence="7 8">
    <name type="scientific">Anaerotignum lactatifermentans</name>
    <dbReference type="NCBI Taxonomy" id="160404"/>
    <lineage>
        <taxon>Bacteria</taxon>
        <taxon>Bacillati</taxon>
        <taxon>Bacillota</taxon>
        <taxon>Clostridia</taxon>
        <taxon>Lachnospirales</taxon>
        <taxon>Anaerotignaceae</taxon>
        <taxon>Anaerotignum</taxon>
    </lineage>
</organism>
<evidence type="ECO:0000256" key="3">
    <source>
        <dbReference type="ARBA" id="ARBA00023082"/>
    </source>
</evidence>
<dbReference type="RefSeq" id="WP_205133321.1">
    <property type="nucleotide sequence ID" value="NZ_JACSNT010000005.1"/>
</dbReference>
<dbReference type="Gene3D" id="1.10.10.10">
    <property type="entry name" value="Winged helix-like DNA-binding domain superfamily/Winged helix DNA-binding domain"/>
    <property type="match status" value="1"/>
</dbReference>
<evidence type="ECO:0000256" key="4">
    <source>
        <dbReference type="ARBA" id="ARBA00023163"/>
    </source>
</evidence>
<keyword evidence="3" id="KW-0731">Sigma factor</keyword>
<evidence type="ECO:0000313" key="8">
    <source>
        <dbReference type="Proteomes" id="UP000729290"/>
    </source>
</evidence>
<evidence type="ECO:0000259" key="5">
    <source>
        <dbReference type="Pfam" id="PF04542"/>
    </source>
</evidence>
<keyword evidence="4" id="KW-0804">Transcription</keyword>
<gene>
    <name evidence="7" type="ORF">H9X83_03945</name>
</gene>
<evidence type="ECO:0000256" key="1">
    <source>
        <dbReference type="ARBA" id="ARBA00010641"/>
    </source>
</evidence>
<proteinExistence type="inferred from homology"/>
<name>A0ABS2G9S1_9FIRM</name>
<evidence type="ECO:0000256" key="2">
    <source>
        <dbReference type="ARBA" id="ARBA00023015"/>
    </source>
</evidence>
<dbReference type="InterPro" id="IPR036388">
    <property type="entry name" value="WH-like_DNA-bd_sf"/>
</dbReference>
<dbReference type="InterPro" id="IPR007627">
    <property type="entry name" value="RNA_pol_sigma70_r2"/>
</dbReference>
<dbReference type="EMBL" id="JACSNV010000004">
    <property type="protein sequence ID" value="MBM6877313.1"/>
    <property type="molecule type" value="Genomic_DNA"/>
</dbReference>
<evidence type="ECO:0000313" key="7">
    <source>
        <dbReference type="EMBL" id="MBM6877313.1"/>
    </source>
</evidence>
<dbReference type="NCBIfam" id="TIGR02937">
    <property type="entry name" value="sigma70-ECF"/>
    <property type="match status" value="1"/>
</dbReference>